<protein>
    <submittedName>
        <fullName evidence="1">Uncharacterized protein</fullName>
    </submittedName>
</protein>
<evidence type="ECO:0000313" key="2">
    <source>
        <dbReference type="EMBL" id="CAF3686196.1"/>
    </source>
</evidence>
<dbReference type="AlphaFoldDB" id="A0A813ZTB2"/>
<evidence type="ECO:0000313" key="1">
    <source>
        <dbReference type="EMBL" id="CAF0904139.1"/>
    </source>
</evidence>
<proteinExistence type="predicted"/>
<sequence>MAFVNHCTRQTTATKNPVNSYRRHEISSDDLSSSVKSSTDDDESCIDLDTTLKLVFAVYTHPVHREKLKHILTKIKQNRQYKHIIILANAFRLVYLLRTLIDHLYDEQINLIDRRYIHPVDNSKIVATLQTFAFDPSIIHHFCHTIDNLQCQIKQHIHVRKLNNKKYTEIKQSRNKKGKLFRTRHISRKGRKTYSITTDEILSSDAMESSSQKLFENKLTQTVEDKTVETQHNIKKNSFYLKPDYVQQNIQSKNNNYYDLENNGKSTISSAKILCPSCKQQLISSIITPNLKQECAKNFIMPLRHENSRLSNNNSGEKSMHFRPISPQPLQQPSSQRFWISQWNNLFNYVQNEDETISVNQCSSNKKSTKQRKSQMLFVDNCTSSCELDRAELLENNHRTQQTKKCQIKRQNTNRTINIEKH</sequence>
<organism evidence="1 3">
    <name type="scientific">Didymodactylos carnosus</name>
    <dbReference type="NCBI Taxonomy" id="1234261"/>
    <lineage>
        <taxon>Eukaryota</taxon>
        <taxon>Metazoa</taxon>
        <taxon>Spiralia</taxon>
        <taxon>Gnathifera</taxon>
        <taxon>Rotifera</taxon>
        <taxon>Eurotatoria</taxon>
        <taxon>Bdelloidea</taxon>
        <taxon>Philodinida</taxon>
        <taxon>Philodinidae</taxon>
        <taxon>Didymodactylos</taxon>
    </lineage>
</organism>
<comment type="caution">
    <text evidence="1">The sequence shown here is derived from an EMBL/GenBank/DDBJ whole genome shotgun (WGS) entry which is preliminary data.</text>
</comment>
<evidence type="ECO:0000313" key="3">
    <source>
        <dbReference type="Proteomes" id="UP000663829"/>
    </source>
</evidence>
<dbReference type="Proteomes" id="UP000681722">
    <property type="component" value="Unassembled WGS sequence"/>
</dbReference>
<name>A0A813ZTB2_9BILA</name>
<accession>A0A813ZTB2</accession>
<reference evidence="1" key="1">
    <citation type="submission" date="2021-02" db="EMBL/GenBank/DDBJ databases">
        <authorList>
            <person name="Nowell W R."/>
        </authorList>
    </citation>
    <scope>NUCLEOTIDE SEQUENCE</scope>
</reference>
<dbReference type="EMBL" id="CAJOBC010001575">
    <property type="protein sequence ID" value="CAF3686196.1"/>
    <property type="molecule type" value="Genomic_DNA"/>
</dbReference>
<keyword evidence="3" id="KW-1185">Reference proteome</keyword>
<dbReference type="Proteomes" id="UP000663829">
    <property type="component" value="Unassembled WGS sequence"/>
</dbReference>
<gene>
    <name evidence="1" type="ORF">GPM918_LOCUS8798</name>
    <name evidence="2" type="ORF">SRO942_LOCUS8800</name>
</gene>
<dbReference type="EMBL" id="CAJNOQ010001575">
    <property type="protein sequence ID" value="CAF0904139.1"/>
    <property type="molecule type" value="Genomic_DNA"/>
</dbReference>